<dbReference type="Proteomes" id="UP001583193">
    <property type="component" value="Unassembled WGS sequence"/>
</dbReference>
<dbReference type="PRINTS" id="PR00714">
    <property type="entry name" value="MAN6PISMRASE"/>
</dbReference>
<dbReference type="PANTHER" id="PTHR10309:SF4">
    <property type="entry name" value="MANNOSE-6-PHOSPHATE ISOMERASE"/>
    <property type="match status" value="1"/>
</dbReference>
<comment type="similarity">
    <text evidence="5 13">Belongs to the mannose-6-phosphate isomerase type 1 family.</text>
</comment>
<evidence type="ECO:0000256" key="11">
    <source>
        <dbReference type="ARBA" id="ARBA00029741"/>
    </source>
</evidence>
<keyword evidence="17" id="KW-1185">Reference proteome</keyword>
<sequence length="406" mass="45376">MAADSVIQLKCECKNDPWGKKGSDSMAARFWMKTPLTGGKVDESKPYSEMWMGTYPSTPSYILSTGEQLEGYLQKHPELIGKNAIDKWGCDLPFLPKILSMSKALPLQVHPDKTLAERLHAREPNKFTDPNHKPEIAIALGKFELFAGFKPLAEIQALFRLKPLEHFVPNDHKNFTDETLRQICRNLLLAEDNVVAKTLEELRKLPESAFNSKDAGIPAMLDRLRQQYSEFDNGNLVAVLMMNFLTLDKGDAVYIPADGIHAYLSGDIMECMARSDNVLNTGFCPRVERDSVELFTQALTFKPHDPKSVILPSSASLKSECGKTREYSPPISEFNVLATSLKKGEKESIKPIMGPSIQVITKGSGRIYTKAKTAIFKEGMVFFIGQDTAVEISAEEDVELYRSYAE</sequence>
<evidence type="ECO:0000256" key="2">
    <source>
        <dbReference type="ARBA" id="ARBA00001947"/>
    </source>
</evidence>
<evidence type="ECO:0000256" key="5">
    <source>
        <dbReference type="ARBA" id="ARBA00010772"/>
    </source>
</evidence>
<dbReference type="Gene3D" id="2.60.120.10">
    <property type="entry name" value="Jelly Rolls"/>
    <property type="match status" value="2"/>
</dbReference>
<keyword evidence="9" id="KW-0862">Zinc</keyword>
<evidence type="ECO:0000256" key="4">
    <source>
        <dbReference type="ARBA" id="ARBA00004666"/>
    </source>
</evidence>
<evidence type="ECO:0000259" key="14">
    <source>
        <dbReference type="Pfam" id="PF01238"/>
    </source>
</evidence>
<evidence type="ECO:0000256" key="3">
    <source>
        <dbReference type="ARBA" id="ARBA00002564"/>
    </source>
</evidence>
<dbReference type="InterPro" id="IPR046456">
    <property type="entry name" value="PMI_typeI_C"/>
</dbReference>
<dbReference type="EC" id="5.3.1.8" evidence="6"/>
<evidence type="ECO:0000256" key="13">
    <source>
        <dbReference type="RuleBase" id="RU004189"/>
    </source>
</evidence>
<dbReference type="NCBIfam" id="TIGR00218">
    <property type="entry name" value="manA"/>
    <property type="match status" value="1"/>
</dbReference>
<evidence type="ECO:0000256" key="6">
    <source>
        <dbReference type="ARBA" id="ARBA00011956"/>
    </source>
</evidence>
<keyword evidence="10" id="KW-0413">Isomerase</keyword>
<evidence type="ECO:0000256" key="1">
    <source>
        <dbReference type="ARBA" id="ARBA00000757"/>
    </source>
</evidence>
<dbReference type="EMBL" id="JAVDPF010000008">
    <property type="protein sequence ID" value="KAL1881007.1"/>
    <property type="molecule type" value="Genomic_DNA"/>
</dbReference>
<proteinExistence type="inferred from homology"/>
<feature type="domain" description="Phosphomannose isomerase type I catalytic" evidence="15">
    <location>
        <begin position="7"/>
        <end position="152"/>
    </location>
</feature>
<evidence type="ECO:0000313" key="17">
    <source>
        <dbReference type="Proteomes" id="UP001583193"/>
    </source>
</evidence>
<dbReference type="InterPro" id="IPR014710">
    <property type="entry name" value="RmlC-like_jellyroll"/>
</dbReference>
<accession>A0ABR3XZQ0</accession>
<keyword evidence="8" id="KW-0479">Metal-binding</keyword>
<comment type="function">
    <text evidence="3">Involved in the synthesis of the GDP-mannose and dolichol-phosphate-mannose required for a number of critical mannosyl transfer reactions.</text>
</comment>
<protein>
    <recommendedName>
        <fullName evidence="7">Mannose-6-phosphate isomerase</fullName>
        <ecNumber evidence="6">5.3.1.8</ecNumber>
    </recommendedName>
    <alternativeName>
        <fullName evidence="11">Phosphohexomutase</fullName>
    </alternativeName>
    <alternativeName>
        <fullName evidence="12">Phosphomannose isomerase</fullName>
    </alternativeName>
</protein>
<dbReference type="PANTHER" id="PTHR10309">
    <property type="entry name" value="MANNOSE-6-PHOSPHATE ISOMERASE"/>
    <property type="match status" value="1"/>
</dbReference>
<gene>
    <name evidence="16" type="ORF">Plec18167_003548</name>
</gene>
<reference evidence="16 17" key="1">
    <citation type="journal article" date="2024" name="IMA Fungus">
        <title>IMA Genome - F19 : A genome assembly and annotation guide to empower mycologists, including annotated draft genome sequences of Ceratocystis pirilliformis, Diaporthe australafricana, Fusarium ophioides, Paecilomyces lecythidis, and Sporothrix stenoceras.</title>
        <authorList>
            <person name="Aylward J."/>
            <person name="Wilson A.M."/>
            <person name="Visagie C.M."/>
            <person name="Spraker J."/>
            <person name="Barnes I."/>
            <person name="Buitendag C."/>
            <person name="Ceriani C."/>
            <person name="Del Mar Angel L."/>
            <person name="du Plessis D."/>
            <person name="Fuchs T."/>
            <person name="Gasser K."/>
            <person name="Kramer D."/>
            <person name="Li W."/>
            <person name="Munsamy K."/>
            <person name="Piso A."/>
            <person name="Price J.L."/>
            <person name="Sonnekus B."/>
            <person name="Thomas C."/>
            <person name="van der Nest A."/>
            <person name="van Dijk A."/>
            <person name="van Heerden A."/>
            <person name="van Vuuren N."/>
            <person name="Yilmaz N."/>
            <person name="Duong T.A."/>
            <person name="van der Merwe N.A."/>
            <person name="Wingfield M.J."/>
            <person name="Wingfield B.D."/>
        </authorList>
    </citation>
    <scope>NUCLEOTIDE SEQUENCE [LARGE SCALE GENOMIC DNA]</scope>
    <source>
        <strain evidence="16 17">CMW 18167</strain>
    </source>
</reference>
<organism evidence="16 17">
    <name type="scientific">Paecilomyces lecythidis</name>
    <dbReference type="NCBI Taxonomy" id="3004212"/>
    <lineage>
        <taxon>Eukaryota</taxon>
        <taxon>Fungi</taxon>
        <taxon>Dikarya</taxon>
        <taxon>Ascomycota</taxon>
        <taxon>Pezizomycotina</taxon>
        <taxon>Eurotiomycetes</taxon>
        <taxon>Eurotiomycetidae</taxon>
        <taxon>Eurotiales</taxon>
        <taxon>Thermoascaceae</taxon>
        <taxon>Paecilomyces</taxon>
    </lineage>
</organism>
<dbReference type="InterPro" id="IPR046457">
    <property type="entry name" value="PMI_typeI_cat"/>
</dbReference>
<evidence type="ECO:0000256" key="12">
    <source>
        <dbReference type="ARBA" id="ARBA00030762"/>
    </source>
</evidence>
<dbReference type="Pfam" id="PF01238">
    <property type="entry name" value="PMI_typeI_C"/>
    <property type="match status" value="1"/>
</dbReference>
<dbReference type="InterPro" id="IPR011051">
    <property type="entry name" value="RmlC_Cupin_sf"/>
</dbReference>
<evidence type="ECO:0000256" key="7">
    <source>
        <dbReference type="ARBA" id="ARBA00018236"/>
    </source>
</evidence>
<evidence type="ECO:0000313" key="16">
    <source>
        <dbReference type="EMBL" id="KAL1881007.1"/>
    </source>
</evidence>
<feature type="domain" description="Phosphomannose isomerase type I C-terminal" evidence="14">
    <location>
        <begin position="327"/>
        <end position="367"/>
    </location>
</feature>
<dbReference type="PIRSF" id="PIRSF001480">
    <property type="entry name" value="Mannose-6-phosphate_isomerase"/>
    <property type="match status" value="1"/>
</dbReference>
<evidence type="ECO:0000256" key="10">
    <source>
        <dbReference type="ARBA" id="ARBA00023235"/>
    </source>
</evidence>
<comment type="cofactor">
    <cofactor evidence="2">
        <name>Zn(2+)</name>
        <dbReference type="ChEBI" id="CHEBI:29105"/>
    </cofactor>
</comment>
<evidence type="ECO:0000259" key="15">
    <source>
        <dbReference type="Pfam" id="PF20511"/>
    </source>
</evidence>
<dbReference type="CDD" id="cd07011">
    <property type="entry name" value="cupin_PMI_type_I_N"/>
    <property type="match status" value="1"/>
</dbReference>
<comment type="pathway">
    <text evidence="4">Nucleotide-sugar biosynthesis; GDP-alpha-D-mannose biosynthesis; alpha-D-mannose 1-phosphate from D-fructose 6-phosphate: step 1/2.</text>
</comment>
<evidence type="ECO:0000256" key="9">
    <source>
        <dbReference type="ARBA" id="ARBA00022833"/>
    </source>
</evidence>
<name>A0ABR3XZQ0_9EURO</name>
<dbReference type="SUPFAM" id="SSF51182">
    <property type="entry name" value="RmlC-like cupins"/>
    <property type="match status" value="1"/>
</dbReference>
<dbReference type="Pfam" id="PF20511">
    <property type="entry name" value="PMI_typeI_cat"/>
    <property type="match status" value="1"/>
</dbReference>
<comment type="caution">
    <text evidence="16">The sequence shown here is derived from an EMBL/GenBank/DDBJ whole genome shotgun (WGS) entry which is preliminary data.</text>
</comment>
<dbReference type="Gene3D" id="1.10.441.10">
    <property type="entry name" value="Phosphomannose Isomerase, domain 2"/>
    <property type="match status" value="1"/>
</dbReference>
<comment type="catalytic activity">
    <reaction evidence="1">
        <text>D-mannose 6-phosphate = D-fructose 6-phosphate</text>
        <dbReference type="Rhea" id="RHEA:12356"/>
        <dbReference type="ChEBI" id="CHEBI:58735"/>
        <dbReference type="ChEBI" id="CHEBI:61527"/>
        <dbReference type="EC" id="5.3.1.8"/>
    </reaction>
</comment>
<dbReference type="InterPro" id="IPR001250">
    <property type="entry name" value="Man6P_Isoase-1"/>
</dbReference>
<dbReference type="InterPro" id="IPR016305">
    <property type="entry name" value="Mannose-6-P_Isomerase"/>
</dbReference>
<evidence type="ECO:0000256" key="8">
    <source>
        <dbReference type="ARBA" id="ARBA00022723"/>
    </source>
</evidence>